<sequence>MNDVRTKCEDADLMNDTFYKIPATSVNNITYRPVRSSLSCYAEYEGQCYIKMRRANVHKVALSTGGEFVGNESLTTIAPAQRRNGPSDLYHFDMYVTVTSMSLSICCLVLKIVVFCAYAEARSFSSKCTLCLCVTLMFTQVAFLIISWSRLSADECVAPAVLIHYGFLSTMTWTSTLSFDIWRNLTTAKVCSSHGRDLLTYACISWGLPLVVIVVALIVGRTAPGSTVSPAYGVRACWIGTTGGHILYFLAPMSALMLFCVLMYVKTVCYIRRTSATARSREKDTGIRASFQNNNAVLFLRLALIMGAAWALAFIGYFLEIVQIDLVVNALVGLEGAYLFFAFRDYRYLCGLPQSGTEHLNAVRNGVRIEHKSAFSTWDQFFESHAATAI</sequence>
<comment type="caution">
    <text evidence="1">The sequence shown here is derived from an EMBL/GenBank/DDBJ whole genome shotgun (WGS) entry which is preliminary data.</text>
</comment>
<keyword evidence="2" id="KW-1185">Reference proteome</keyword>
<evidence type="ECO:0000313" key="2">
    <source>
        <dbReference type="Proteomes" id="UP000821865"/>
    </source>
</evidence>
<dbReference type="Proteomes" id="UP000821865">
    <property type="component" value="Chromosome 5"/>
</dbReference>
<accession>A0ACB8CQ03</accession>
<evidence type="ECO:0000313" key="1">
    <source>
        <dbReference type="EMBL" id="KAH7949098.1"/>
    </source>
</evidence>
<organism evidence="1 2">
    <name type="scientific">Dermacentor silvarum</name>
    <name type="common">Tick</name>
    <dbReference type="NCBI Taxonomy" id="543639"/>
    <lineage>
        <taxon>Eukaryota</taxon>
        <taxon>Metazoa</taxon>
        <taxon>Ecdysozoa</taxon>
        <taxon>Arthropoda</taxon>
        <taxon>Chelicerata</taxon>
        <taxon>Arachnida</taxon>
        <taxon>Acari</taxon>
        <taxon>Parasitiformes</taxon>
        <taxon>Ixodida</taxon>
        <taxon>Ixodoidea</taxon>
        <taxon>Ixodidae</taxon>
        <taxon>Rhipicephalinae</taxon>
        <taxon>Dermacentor</taxon>
    </lineage>
</organism>
<gene>
    <name evidence="1" type="ORF">HPB49_005107</name>
</gene>
<proteinExistence type="predicted"/>
<name>A0ACB8CQ03_DERSI</name>
<protein>
    <submittedName>
        <fullName evidence="1">Uncharacterized protein</fullName>
    </submittedName>
</protein>
<reference evidence="1" key="1">
    <citation type="submission" date="2020-05" db="EMBL/GenBank/DDBJ databases">
        <title>Large-scale comparative analyses of tick genomes elucidate their genetic diversity and vector capacities.</title>
        <authorList>
            <person name="Jia N."/>
            <person name="Wang J."/>
            <person name="Shi W."/>
            <person name="Du L."/>
            <person name="Sun Y."/>
            <person name="Zhan W."/>
            <person name="Jiang J."/>
            <person name="Wang Q."/>
            <person name="Zhang B."/>
            <person name="Ji P."/>
            <person name="Sakyi L.B."/>
            <person name="Cui X."/>
            <person name="Yuan T."/>
            <person name="Jiang B."/>
            <person name="Yang W."/>
            <person name="Lam T.T.-Y."/>
            <person name="Chang Q."/>
            <person name="Ding S."/>
            <person name="Wang X."/>
            <person name="Zhu J."/>
            <person name="Ruan X."/>
            <person name="Zhao L."/>
            <person name="Wei J."/>
            <person name="Que T."/>
            <person name="Du C."/>
            <person name="Cheng J."/>
            <person name="Dai P."/>
            <person name="Han X."/>
            <person name="Huang E."/>
            <person name="Gao Y."/>
            <person name="Liu J."/>
            <person name="Shao H."/>
            <person name="Ye R."/>
            <person name="Li L."/>
            <person name="Wei W."/>
            <person name="Wang X."/>
            <person name="Wang C."/>
            <person name="Yang T."/>
            <person name="Huo Q."/>
            <person name="Li W."/>
            <person name="Guo W."/>
            <person name="Chen H."/>
            <person name="Zhou L."/>
            <person name="Ni X."/>
            <person name="Tian J."/>
            <person name="Zhou Y."/>
            <person name="Sheng Y."/>
            <person name="Liu T."/>
            <person name="Pan Y."/>
            <person name="Xia L."/>
            <person name="Li J."/>
            <person name="Zhao F."/>
            <person name="Cao W."/>
        </authorList>
    </citation>
    <scope>NUCLEOTIDE SEQUENCE</scope>
    <source>
        <strain evidence="1">Dsil-2018</strain>
    </source>
</reference>
<dbReference type="EMBL" id="CM023474">
    <property type="protein sequence ID" value="KAH7949098.1"/>
    <property type="molecule type" value="Genomic_DNA"/>
</dbReference>